<keyword evidence="8" id="KW-0472">Membrane</keyword>
<gene>
    <name evidence="16" type="ORF">OSB1V03_LOCUS3286</name>
</gene>
<dbReference type="Gene3D" id="1.50.10.10">
    <property type="match status" value="1"/>
</dbReference>
<dbReference type="Pfam" id="PF00096">
    <property type="entry name" value="zf-C2H2"/>
    <property type="match status" value="1"/>
</dbReference>
<keyword evidence="3" id="KW-0812">Transmembrane</keyword>
<dbReference type="GO" id="GO:0009311">
    <property type="term" value="P:oligosaccharide metabolic process"/>
    <property type="evidence" value="ECO:0007669"/>
    <property type="project" value="UniProtKB-UniRule"/>
</dbReference>
<evidence type="ECO:0000256" key="6">
    <source>
        <dbReference type="ARBA" id="ARBA00022968"/>
    </source>
</evidence>
<feature type="domain" description="C2H2-type" evidence="15">
    <location>
        <begin position="439"/>
        <end position="467"/>
    </location>
</feature>
<feature type="domain" description="C2H2-type" evidence="15">
    <location>
        <begin position="377"/>
        <end position="406"/>
    </location>
</feature>
<sequence>MNFSNKYHVFNKVFEQSFYTRKVSHNRWLSSEKDVDYGNTGGENRGKSGDNIVGQEPVVPAHSRCLSALLTRLADERVLFERVITRIRSLWISDSRRLIRAHSHCHRTQKWLKSQNTCLRLKHMKQRLAFEARISSLKKEIHLLKSKHFLKTRRGISGDQKATKKMSKKWHKSRFNGHNSMDDNSGGSEPTVGPVYDDISDDSVEVIHESIHHNNSSRDNNQLNTDCMDLNANHISANNRPNSSNANIWRPFDFQSNGRQNQSPFSDNNSMAGPPLMPSALSIHGINYSPNYSHWVPNGQQLLISTSTLTNHLSGNILVNTGPTPTATVVRPTAIRYADTTASRQLSLSPTPPQPQAPQKSAPVKRTATPDAKQRSHDCDYEGCGKSFRFRSALENHRLAHSEDRRFECQHCGKRYKQLSGLYSHESAKHAPKDRRRTYECAYCGDTFVDLRNLKIHEYNQHKCQQQQQQHQPEQLQEPEPGEVAAVTGNQVGTGGQQSDESNDGSARSNVNIPFDHHFHTEPILPYNTWGTFRALQYFGLRTASPDSPAVGLIWFNNSGADVSALQLRHWCSLDDQTIYGWKYHNFNDFGFQTIQDYSYSLDTSFVKYTQTNWRAMVAVNETTAGAVRDDSSISLIIYLSIERDTDSIRISGHNSSSLQISGHNEFIGDYSLNIIAEEVEPLLYSGQLDTDSHTVDVIKAIKDNLTPITVNGTHIYGLKSGTKPNVTRIIGFQAVVRRQTKLTIAFNANNKPANKMSAKSNDYEEDLRHKISDFEVEFEAKFGLKGKGFNAKEIAFGQSILSEMLGSIGYFSGNLSVDSPGMSAPVSYGPLTMLSAVPSRPVFPHPFLWDEGFHNLVIQRWNRSVTLHIMQSWLNLMNIDGWIPREIVIEREEIRREGTVMTQTDVNANPPSFLLTIDTLMRNKQMDAQVLKTIYPRLKAWFAWYNTTQVGERVGTYRWRGRSPDGGNHVLNPDTLTSGLDDFPRATHPTDSEYHLDLRCWIWLAADIMTRVADAVADQAMKLSYAETARLLADNRLLESQHWSEADKSFCDYGLHSTNVSLVSDGGGHYVRKVWSPPVYRHTCDQLGYVNLFPVLFAIVDPNSDKLGHVLDSMRNSSQMWTPYGLRSISKTGFYYNKFNSEWEEPYWRGPIWLNINYLALRGLRHYAQTPGPNQSKAALIYKELRNNIIANMFKEYERTGFVWEQYNDKWGTGQRSHPFVGWSGVALLIMAEHY</sequence>
<keyword evidence="6" id="KW-0735">Signal-anchor</keyword>
<feature type="compositionally biased region" description="Basic residues" evidence="14">
    <location>
        <begin position="163"/>
        <end position="175"/>
    </location>
</feature>
<evidence type="ECO:0000256" key="1">
    <source>
        <dbReference type="ARBA" id="ARBA00004648"/>
    </source>
</evidence>
<feature type="domain" description="C2H2-type" evidence="15">
    <location>
        <begin position="407"/>
        <end position="435"/>
    </location>
</feature>
<evidence type="ECO:0000256" key="7">
    <source>
        <dbReference type="ARBA" id="ARBA00022989"/>
    </source>
</evidence>
<dbReference type="SMART" id="SM00355">
    <property type="entry name" value="ZnF_C2H2"/>
    <property type="match status" value="3"/>
</dbReference>
<feature type="region of interest" description="Disordered" evidence="14">
    <location>
        <begin position="343"/>
        <end position="378"/>
    </location>
</feature>
<dbReference type="InterPro" id="IPR031631">
    <property type="entry name" value="Glyco_hydro_63N"/>
</dbReference>
<dbReference type="GO" id="GO:0005789">
    <property type="term" value="C:endoplasmic reticulum membrane"/>
    <property type="evidence" value="ECO:0007669"/>
    <property type="project" value="UniProtKB-SubCell"/>
</dbReference>
<dbReference type="Proteomes" id="UP000759131">
    <property type="component" value="Unassembled WGS sequence"/>
</dbReference>
<dbReference type="InterPro" id="IPR038518">
    <property type="entry name" value="Glyco_hydro_63N_sf"/>
</dbReference>
<dbReference type="Pfam" id="PF16923">
    <property type="entry name" value="Glyco_hydro_63N"/>
    <property type="match status" value="1"/>
</dbReference>
<proteinExistence type="inferred from homology"/>
<evidence type="ECO:0000256" key="5">
    <source>
        <dbReference type="ARBA" id="ARBA00022824"/>
    </source>
</evidence>
<dbReference type="Gene3D" id="2.70.98.110">
    <property type="entry name" value="Glycosyl hydrolase family 63, N-terminal domain"/>
    <property type="match status" value="1"/>
</dbReference>
<organism evidence="16">
    <name type="scientific">Medioppia subpectinata</name>
    <dbReference type="NCBI Taxonomy" id="1979941"/>
    <lineage>
        <taxon>Eukaryota</taxon>
        <taxon>Metazoa</taxon>
        <taxon>Ecdysozoa</taxon>
        <taxon>Arthropoda</taxon>
        <taxon>Chelicerata</taxon>
        <taxon>Arachnida</taxon>
        <taxon>Acari</taxon>
        <taxon>Acariformes</taxon>
        <taxon>Sarcoptiformes</taxon>
        <taxon>Oribatida</taxon>
        <taxon>Brachypylina</taxon>
        <taxon>Oppioidea</taxon>
        <taxon>Oppiidae</taxon>
        <taxon>Medioppia</taxon>
    </lineage>
</organism>
<evidence type="ECO:0000256" key="2">
    <source>
        <dbReference type="ARBA" id="ARBA00010833"/>
    </source>
</evidence>
<keyword evidence="7" id="KW-1133">Transmembrane helix</keyword>
<dbReference type="PANTHER" id="PTHR10412:SF11">
    <property type="entry name" value="MANNOSYL-OLIGOSACCHARIDE GLUCOSIDASE"/>
    <property type="match status" value="1"/>
</dbReference>
<reference evidence="16" key="1">
    <citation type="submission" date="2020-11" db="EMBL/GenBank/DDBJ databases">
        <authorList>
            <person name="Tran Van P."/>
        </authorList>
    </citation>
    <scope>NUCLEOTIDE SEQUENCE</scope>
</reference>
<keyword evidence="5 13" id="KW-0256">Endoplasmic reticulum</keyword>
<keyword evidence="4 13" id="KW-0378">Hydrolase</keyword>
<evidence type="ECO:0000256" key="14">
    <source>
        <dbReference type="SAM" id="MobiDB-lite"/>
    </source>
</evidence>
<dbReference type="PROSITE" id="PS50157">
    <property type="entry name" value="ZINC_FINGER_C2H2_2"/>
    <property type="match status" value="3"/>
</dbReference>
<keyword evidence="12" id="KW-0862">Zinc</keyword>
<dbReference type="EC" id="3.2.1.106" evidence="11 13"/>
<evidence type="ECO:0000256" key="3">
    <source>
        <dbReference type="ARBA" id="ARBA00022692"/>
    </source>
</evidence>
<comment type="function">
    <text evidence="13">Cleaves the distal alpha 1,2-linked glucose residue from the Glc(3)Man(9)GlcNAc(2) oligosaccharide precursor.</text>
</comment>
<evidence type="ECO:0000256" key="8">
    <source>
        <dbReference type="ARBA" id="ARBA00023136"/>
    </source>
</evidence>
<evidence type="ECO:0000313" key="16">
    <source>
        <dbReference type="EMBL" id="CAD7622823.1"/>
    </source>
</evidence>
<dbReference type="GO" id="GO:0006487">
    <property type="term" value="P:protein N-linked glycosylation"/>
    <property type="evidence" value="ECO:0007669"/>
    <property type="project" value="UniProtKB-UniRule"/>
</dbReference>
<evidence type="ECO:0000256" key="4">
    <source>
        <dbReference type="ARBA" id="ARBA00022801"/>
    </source>
</evidence>
<dbReference type="EMBL" id="CAJPIZ010001303">
    <property type="protein sequence ID" value="CAG2103253.1"/>
    <property type="molecule type" value="Genomic_DNA"/>
</dbReference>
<dbReference type="EMBL" id="OC855878">
    <property type="protein sequence ID" value="CAD7622823.1"/>
    <property type="molecule type" value="Genomic_DNA"/>
</dbReference>
<dbReference type="InterPro" id="IPR008928">
    <property type="entry name" value="6-hairpin_glycosidase_sf"/>
</dbReference>
<dbReference type="SUPFAM" id="SSF48208">
    <property type="entry name" value="Six-hairpin glycosidases"/>
    <property type="match status" value="1"/>
</dbReference>
<evidence type="ECO:0000313" key="17">
    <source>
        <dbReference type="Proteomes" id="UP000759131"/>
    </source>
</evidence>
<comment type="subcellular location">
    <subcellularLocation>
        <location evidence="1 13">Endoplasmic reticulum membrane</location>
        <topology evidence="1 13">Single-pass type II membrane protein</topology>
    </subcellularLocation>
</comment>
<accession>A0A7R9KJ28</accession>
<keyword evidence="10 13" id="KW-0326">Glycosidase</keyword>
<dbReference type="InterPro" id="IPR004888">
    <property type="entry name" value="Glycoside_hydrolase_63"/>
</dbReference>
<comment type="catalytic activity">
    <reaction evidence="13">
        <text>N(4)-(alpha-D-Glc-(1-&gt;2)-alpha-D-Glc-(1-&gt;3)-alpha-D-Glc-(1-&gt;3)-alpha-D-Man-(1-&gt;2)-alpha-D-Man-(1-&gt;2)-alpha-D-Man-(1-&gt;3)-[alpha-D-Man-(1-&gt;2)-alpha-D-Man-(1-&gt;3)-[alpha-D-Man-(1-&gt;2)-alpha-D-Man-(1-&gt;6)]-alpha-D-Man-(1-&gt;6)]-beta-D-Man-(1-&gt;4)-beta-D-GlcNAc-(1-&gt;4)-beta-D-GlcNAc)-L-asparaginyl-[protein] + H2O = N(4)-(alpha-D-Glc-(1-&gt;3)-alpha-D-Glc-(1-&gt;3)-alpha-D-Man-(1-&gt;2)-alpha-D-Man-(1-&gt;2)-alpha-D-Man-(1-&gt;3)-[alpha-D-Man-(1-&gt;2)-alpha-D-Man-(1-&gt;3)-[alpha-D-Man-(1-&gt;2)-alpha-D-Man-(1-&gt;6)]-alpha-D-Man-(1-&gt;6)]-beta-D-Man-(1-&gt;4)-beta-D-GlcNAc-(1-&gt;4)-beta-D-GlcNAc)-L-asparaginyl-[protein] + beta-D-glucose</text>
        <dbReference type="Rhea" id="RHEA:55988"/>
        <dbReference type="Rhea" id="RHEA-COMP:12806"/>
        <dbReference type="Rhea" id="RHEA-COMP:14355"/>
        <dbReference type="ChEBI" id="CHEBI:15377"/>
        <dbReference type="ChEBI" id="CHEBI:15903"/>
        <dbReference type="ChEBI" id="CHEBI:59082"/>
        <dbReference type="ChEBI" id="CHEBI:132537"/>
        <dbReference type="EC" id="3.2.1.106"/>
    </reaction>
</comment>
<dbReference type="InterPro" id="IPR013087">
    <property type="entry name" value="Znf_C2H2_type"/>
</dbReference>
<dbReference type="Gene3D" id="3.30.160.60">
    <property type="entry name" value="Classic Zinc Finger"/>
    <property type="match status" value="2"/>
</dbReference>
<dbReference type="InterPro" id="IPR031335">
    <property type="entry name" value="Glyco_hydro_63_C"/>
</dbReference>
<dbReference type="GO" id="GO:0008270">
    <property type="term" value="F:zinc ion binding"/>
    <property type="evidence" value="ECO:0007669"/>
    <property type="project" value="UniProtKB-KW"/>
</dbReference>
<feature type="region of interest" description="Disordered" evidence="14">
    <location>
        <begin position="486"/>
        <end position="510"/>
    </location>
</feature>
<dbReference type="OrthoDB" id="6501259at2759"/>
<dbReference type="InterPro" id="IPR012341">
    <property type="entry name" value="6hp_glycosidase-like_sf"/>
</dbReference>
<keyword evidence="12" id="KW-0863">Zinc-finger</keyword>
<comment type="similarity">
    <text evidence="2 13">Belongs to the glycosyl hydrolase 63 family.</text>
</comment>
<dbReference type="InterPro" id="IPR036236">
    <property type="entry name" value="Znf_C2H2_sf"/>
</dbReference>
<evidence type="ECO:0000256" key="12">
    <source>
        <dbReference type="PROSITE-ProRule" id="PRU00042"/>
    </source>
</evidence>
<keyword evidence="17" id="KW-1185">Reference proteome</keyword>
<protein>
    <recommendedName>
        <fullName evidence="11 13">Mannosyl-oligosaccharide glucosidase</fullName>
        <ecNumber evidence="11 13">3.2.1.106</ecNumber>
    </recommendedName>
</protein>
<evidence type="ECO:0000256" key="10">
    <source>
        <dbReference type="ARBA" id="ARBA00023295"/>
    </source>
</evidence>
<keyword evidence="12" id="KW-0479">Metal-binding</keyword>
<name>A0A7R9KJ28_9ACAR</name>
<evidence type="ECO:0000256" key="13">
    <source>
        <dbReference type="RuleBase" id="RU368089"/>
    </source>
</evidence>
<dbReference type="PROSITE" id="PS00028">
    <property type="entry name" value="ZINC_FINGER_C2H2_1"/>
    <property type="match status" value="3"/>
</dbReference>
<feature type="compositionally biased region" description="Polar residues" evidence="14">
    <location>
        <begin position="176"/>
        <end position="188"/>
    </location>
</feature>
<evidence type="ECO:0000259" key="15">
    <source>
        <dbReference type="PROSITE" id="PS50157"/>
    </source>
</evidence>
<dbReference type="AlphaFoldDB" id="A0A7R9KJ28"/>
<keyword evidence="9" id="KW-0325">Glycoprotein</keyword>
<dbReference type="Pfam" id="PF03200">
    <property type="entry name" value="Glyco_hydro_63"/>
    <property type="match status" value="1"/>
</dbReference>
<evidence type="ECO:0000256" key="9">
    <source>
        <dbReference type="ARBA" id="ARBA00023180"/>
    </source>
</evidence>
<feature type="region of interest" description="Disordered" evidence="14">
    <location>
        <begin position="156"/>
        <end position="192"/>
    </location>
</feature>
<dbReference type="PANTHER" id="PTHR10412">
    <property type="entry name" value="MANNOSYL-OLIGOSACCHARIDE GLUCOSIDASE"/>
    <property type="match status" value="1"/>
</dbReference>
<evidence type="ECO:0000256" key="11">
    <source>
        <dbReference type="ARBA" id="ARBA00038888"/>
    </source>
</evidence>
<dbReference type="SUPFAM" id="SSF57667">
    <property type="entry name" value="beta-beta-alpha zinc fingers"/>
    <property type="match status" value="1"/>
</dbReference>
<dbReference type="GO" id="GO:0004573">
    <property type="term" value="F:Glc3Man9GlcNAc2 oligosaccharide glucosidase activity"/>
    <property type="evidence" value="ECO:0007669"/>
    <property type="project" value="UniProtKB-UniRule"/>
</dbReference>